<gene>
    <name evidence="8" type="ORF">GCK32_009597</name>
</gene>
<evidence type="ECO:0000256" key="4">
    <source>
        <dbReference type="ARBA" id="ARBA00022763"/>
    </source>
</evidence>
<protein>
    <submittedName>
        <fullName evidence="8">Rad17 cell cycle checkpoint protein</fullName>
    </submittedName>
</protein>
<dbReference type="Proteomes" id="UP001331761">
    <property type="component" value="Unassembled WGS sequence"/>
</dbReference>
<dbReference type="InterPro" id="IPR027417">
    <property type="entry name" value="P-loop_NTPase"/>
</dbReference>
<name>A0AAN8FPM5_TRICO</name>
<dbReference type="InterPro" id="IPR004582">
    <property type="entry name" value="Checkpoint_prot_Rad17_Rad24"/>
</dbReference>
<keyword evidence="7" id="KW-0131">Cell cycle</keyword>
<dbReference type="GO" id="GO:0005634">
    <property type="term" value="C:nucleus"/>
    <property type="evidence" value="ECO:0007669"/>
    <property type="project" value="UniProtKB-SubCell"/>
</dbReference>
<dbReference type="AlphaFoldDB" id="A0AAN8FPM5"/>
<dbReference type="Pfam" id="PF03215">
    <property type="entry name" value="Rad17"/>
    <property type="match status" value="1"/>
</dbReference>
<comment type="subcellular location">
    <subcellularLocation>
        <location evidence="1">Nucleus</location>
    </subcellularLocation>
</comment>
<evidence type="ECO:0000313" key="8">
    <source>
        <dbReference type="EMBL" id="KAK5981690.1"/>
    </source>
</evidence>
<dbReference type="GO" id="GO:0003689">
    <property type="term" value="F:DNA clamp loader activity"/>
    <property type="evidence" value="ECO:0007669"/>
    <property type="project" value="TreeGrafter"/>
</dbReference>
<comment type="similarity">
    <text evidence="2">Belongs to the rad17/RAD24 family.</text>
</comment>
<sequence length="608" mass="69980">MSVSSQPTRKKRKTIVVDVEEESDDDIQIIEKNRPSTQPGCANLISQDNLEGFYTQQQHPKFHTRNLERVLQKERAWSKPLPEVQDLFFVVSAPKKFDDLAVSPKTLNKLKASLLQGEDRGHILLVTGPAGSAKSTSIDIIAKSLRMDVLKWEHSANLEVVNYAGGSYLKEESEFDSLITFLRSSTLPIKTRGRNSEKPRRRLYHIDELPTMAYQDAGEFRRLIYPYLRQTKHIIVFDLTTRDSSWYMSPKRVLPGHFINSLSVCEVNFHPIASTYMRKGLRRAVDFLGFQSRLAAQDYRAIEKIANGDIRSAINIIQFALLSSHEKFSLPNVFEAASSDELFHMLGSLLYAKRQSETEYSDVELTVREDLRRPLPTREVNDTLLMSRASADTVMMFLHEHEPNFSGSVACTRKVLDAMSVSDAMSTMWETRQISQEYSSQICARATMYYNYKANRIARGFYAYHRPKWFSVSEKTTALKHEMNEVLRFFGSSDHHCADMCVPYLSMIKPSLASDQYRLVSYLTRPWGFSWSTDRDLWEQRLSADPAYRIALSRLFSDDFKFYRSFSKNSLSSSITERDDSDEELFVIEDSDEDVKSDDSFDEPVTVY</sequence>
<accession>A0AAN8FPM5</accession>
<dbReference type="PANTHER" id="PTHR12172:SF0">
    <property type="entry name" value="CELL CYCLE CHECKPOINT PROTEIN RAD17"/>
    <property type="match status" value="1"/>
</dbReference>
<dbReference type="GO" id="GO:0033314">
    <property type="term" value="P:mitotic DNA replication checkpoint signaling"/>
    <property type="evidence" value="ECO:0007669"/>
    <property type="project" value="TreeGrafter"/>
</dbReference>
<comment type="caution">
    <text evidence="8">The sequence shown here is derived from an EMBL/GenBank/DDBJ whole genome shotgun (WGS) entry which is preliminary data.</text>
</comment>
<keyword evidence="4" id="KW-0227">DNA damage</keyword>
<evidence type="ECO:0000256" key="5">
    <source>
        <dbReference type="ARBA" id="ARBA00022840"/>
    </source>
</evidence>
<dbReference type="GO" id="GO:0005524">
    <property type="term" value="F:ATP binding"/>
    <property type="evidence" value="ECO:0007669"/>
    <property type="project" value="UniProtKB-KW"/>
</dbReference>
<dbReference type="EMBL" id="WIXE01006003">
    <property type="protein sequence ID" value="KAK5981690.1"/>
    <property type="molecule type" value="Genomic_DNA"/>
</dbReference>
<keyword evidence="3" id="KW-0547">Nucleotide-binding</keyword>
<organism evidence="8 9">
    <name type="scientific">Trichostrongylus colubriformis</name>
    <name type="common">Black scour worm</name>
    <dbReference type="NCBI Taxonomy" id="6319"/>
    <lineage>
        <taxon>Eukaryota</taxon>
        <taxon>Metazoa</taxon>
        <taxon>Ecdysozoa</taxon>
        <taxon>Nematoda</taxon>
        <taxon>Chromadorea</taxon>
        <taxon>Rhabditida</taxon>
        <taxon>Rhabditina</taxon>
        <taxon>Rhabditomorpha</taxon>
        <taxon>Strongyloidea</taxon>
        <taxon>Trichostrongylidae</taxon>
        <taxon>Trichostrongylus</taxon>
    </lineage>
</organism>
<keyword evidence="9" id="KW-1185">Reference proteome</keyword>
<dbReference type="SUPFAM" id="SSF52540">
    <property type="entry name" value="P-loop containing nucleoside triphosphate hydrolases"/>
    <property type="match status" value="1"/>
</dbReference>
<keyword evidence="6" id="KW-0539">Nucleus</keyword>
<keyword evidence="5" id="KW-0067">ATP-binding</keyword>
<dbReference type="GO" id="GO:0003682">
    <property type="term" value="F:chromatin binding"/>
    <property type="evidence" value="ECO:0007669"/>
    <property type="project" value="TreeGrafter"/>
</dbReference>
<evidence type="ECO:0000256" key="6">
    <source>
        <dbReference type="ARBA" id="ARBA00023242"/>
    </source>
</evidence>
<dbReference type="Gene3D" id="3.40.50.300">
    <property type="entry name" value="P-loop containing nucleotide triphosphate hydrolases"/>
    <property type="match status" value="1"/>
</dbReference>
<evidence type="ECO:0000256" key="1">
    <source>
        <dbReference type="ARBA" id="ARBA00004123"/>
    </source>
</evidence>
<evidence type="ECO:0000256" key="2">
    <source>
        <dbReference type="ARBA" id="ARBA00006168"/>
    </source>
</evidence>
<evidence type="ECO:0000313" key="9">
    <source>
        <dbReference type="Proteomes" id="UP001331761"/>
    </source>
</evidence>
<dbReference type="GO" id="GO:0006281">
    <property type="term" value="P:DNA repair"/>
    <property type="evidence" value="ECO:0007669"/>
    <property type="project" value="InterPro"/>
</dbReference>
<reference evidence="8 9" key="1">
    <citation type="submission" date="2019-10" db="EMBL/GenBank/DDBJ databases">
        <title>Assembly and Annotation for the nematode Trichostrongylus colubriformis.</title>
        <authorList>
            <person name="Martin J."/>
        </authorList>
    </citation>
    <scope>NUCLEOTIDE SEQUENCE [LARGE SCALE GENOMIC DNA]</scope>
    <source>
        <strain evidence="8">G859</strain>
        <tissue evidence="8">Whole worm</tissue>
    </source>
</reference>
<evidence type="ECO:0000256" key="7">
    <source>
        <dbReference type="ARBA" id="ARBA00023306"/>
    </source>
</evidence>
<dbReference type="GO" id="GO:0000077">
    <property type="term" value="P:DNA damage checkpoint signaling"/>
    <property type="evidence" value="ECO:0007669"/>
    <property type="project" value="TreeGrafter"/>
</dbReference>
<evidence type="ECO:0000256" key="3">
    <source>
        <dbReference type="ARBA" id="ARBA00022741"/>
    </source>
</evidence>
<dbReference type="PANTHER" id="PTHR12172">
    <property type="entry name" value="CELL CYCLE CHECKPOINT PROTEIN RAD17"/>
    <property type="match status" value="1"/>
</dbReference>
<proteinExistence type="inferred from homology"/>